<proteinExistence type="predicted"/>
<evidence type="ECO:0000313" key="1">
    <source>
        <dbReference type="EMBL" id="KAG5449029.1"/>
    </source>
</evidence>
<name>A0A3R7JH01_CLOSI</name>
<comment type="caution">
    <text evidence="1">The sequence shown here is derived from an EMBL/GenBank/DDBJ whole genome shotgun (WGS) entry which is preliminary data.</text>
</comment>
<protein>
    <submittedName>
        <fullName evidence="1">Uncharacterized protein</fullName>
    </submittedName>
</protein>
<dbReference type="Proteomes" id="UP000286415">
    <property type="component" value="Unassembled WGS sequence"/>
</dbReference>
<reference evidence="1 2" key="1">
    <citation type="journal article" date="2018" name="Biotechnol. Adv.">
        <title>Improved genomic resources and new bioinformatic workflow for the carcinogenic parasite Clonorchis sinensis: Biotechnological implications.</title>
        <authorList>
            <person name="Wang D."/>
            <person name="Korhonen P.K."/>
            <person name="Gasser R.B."/>
            <person name="Young N.D."/>
        </authorList>
    </citation>
    <scope>NUCLEOTIDE SEQUENCE [LARGE SCALE GENOMIC DNA]</scope>
    <source>
        <strain evidence="1">Cs-k2</strain>
    </source>
</reference>
<sequence length="243" mass="28073">MLWNIGSSSALIDCWSVRRAWQLSCKSFITNRVNSLNPALEMSPRLVMKRLQSNRQARRTDQQSCLSSFPLQTTDSTIRSPNTSFVSRGQGNSKVHSVQFYERLTWNPAESLVWGNALLIRLLKILRQPTTGFALLGPFREAQSPSFRQPYVLLEPKLRRSRLKQRASNCNPKKLIYGQLDVRMAKIPRLRPSGNLEKLTLVSKNTLICKSIWFSRETQINLSFRIFFNWMCCTQAVSRFRIS</sequence>
<gene>
    <name evidence="1" type="ORF">CSKR_100316</name>
</gene>
<dbReference type="InParanoid" id="A0A3R7JH01"/>
<dbReference type="AlphaFoldDB" id="A0A3R7JH01"/>
<dbReference type="EMBL" id="NIRI02000042">
    <property type="protein sequence ID" value="KAG5449029.1"/>
    <property type="molecule type" value="Genomic_DNA"/>
</dbReference>
<evidence type="ECO:0000313" key="2">
    <source>
        <dbReference type="Proteomes" id="UP000286415"/>
    </source>
</evidence>
<reference evidence="1 2" key="2">
    <citation type="journal article" date="2021" name="Genomics">
        <title>High-quality reference genome for Clonorchis sinensis.</title>
        <authorList>
            <person name="Young N.D."/>
            <person name="Stroehlein A.J."/>
            <person name="Kinkar L."/>
            <person name="Wang T."/>
            <person name="Sohn W.M."/>
            <person name="Chang B.C.H."/>
            <person name="Kaur P."/>
            <person name="Weisz D."/>
            <person name="Dudchenko O."/>
            <person name="Aiden E.L."/>
            <person name="Korhonen P.K."/>
            <person name="Gasser R.B."/>
        </authorList>
    </citation>
    <scope>NUCLEOTIDE SEQUENCE [LARGE SCALE GENOMIC DNA]</scope>
    <source>
        <strain evidence="1">Cs-k2</strain>
    </source>
</reference>
<organism evidence="1 2">
    <name type="scientific">Clonorchis sinensis</name>
    <name type="common">Chinese liver fluke</name>
    <dbReference type="NCBI Taxonomy" id="79923"/>
    <lineage>
        <taxon>Eukaryota</taxon>
        <taxon>Metazoa</taxon>
        <taxon>Spiralia</taxon>
        <taxon>Lophotrochozoa</taxon>
        <taxon>Platyhelminthes</taxon>
        <taxon>Trematoda</taxon>
        <taxon>Digenea</taxon>
        <taxon>Opisthorchiida</taxon>
        <taxon>Opisthorchiata</taxon>
        <taxon>Opisthorchiidae</taxon>
        <taxon>Clonorchis</taxon>
    </lineage>
</organism>
<accession>A0A3R7JH01</accession>
<keyword evidence="2" id="KW-1185">Reference proteome</keyword>